<protein>
    <submittedName>
        <fullName evidence="2">Uncharacterized protein</fullName>
    </submittedName>
</protein>
<keyword evidence="1" id="KW-1133">Transmembrane helix</keyword>
<evidence type="ECO:0000313" key="3">
    <source>
        <dbReference type="Proteomes" id="UP000215914"/>
    </source>
</evidence>
<organism evidence="2 3">
    <name type="scientific">Helianthus annuus</name>
    <name type="common">Common sunflower</name>
    <dbReference type="NCBI Taxonomy" id="4232"/>
    <lineage>
        <taxon>Eukaryota</taxon>
        <taxon>Viridiplantae</taxon>
        <taxon>Streptophyta</taxon>
        <taxon>Embryophyta</taxon>
        <taxon>Tracheophyta</taxon>
        <taxon>Spermatophyta</taxon>
        <taxon>Magnoliopsida</taxon>
        <taxon>eudicotyledons</taxon>
        <taxon>Gunneridae</taxon>
        <taxon>Pentapetalae</taxon>
        <taxon>asterids</taxon>
        <taxon>campanulids</taxon>
        <taxon>Asterales</taxon>
        <taxon>Asteraceae</taxon>
        <taxon>Asteroideae</taxon>
        <taxon>Heliantheae alliance</taxon>
        <taxon>Heliantheae</taxon>
        <taxon>Helianthus</taxon>
    </lineage>
</organism>
<sequence>MVSHCFITNIYISIYNKRTKVRTLVPSTFIWDRCQPLISFTTVFIIQLIHASFLLNRVFFVPLHVFFLTLIFPQISAVSQSWFSPLFSIHRKMSSSTSKIYSSPSSQSNNYLDVQFLLIDFDLSGVKSLQSCVPHMRYFSLNTIQKLNCADHLFIMFFTIFFVGDEFCDVFELNHIRFGEFYMIYASGDEFCDVYELNHIRFVPFFVYLVCFKDRDLPRISEMEGSDSTQS</sequence>
<gene>
    <name evidence="2" type="ORF">HannXRQ_Chr14g0441451</name>
</gene>
<keyword evidence="1" id="KW-0472">Membrane</keyword>
<keyword evidence="3" id="KW-1185">Reference proteome</keyword>
<reference evidence="3" key="1">
    <citation type="journal article" date="2017" name="Nature">
        <title>The sunflower genome provides insights into oil metabolism, flowering and Asterid evolution.</title>
        <authorList>
            <person name="Badouin H."/>
            <person name="Gouzy J."/>
            <person name="Grassa C.J."/>
            <person name="Murat F."/>
            <person name="Staton S.E."/>
            <person name="Cottret L."/>
            <person name="Lelandais-Briere C."/>
            <person name="Owens G.L."/>
            <person name="Carrere S."/>
            <person name="Mayjonade B."/>
            <person name="Legrand L."/>
            <person name="Gill N."/>
            <person name="Kane N.C."/>
            <person name="Bowers J.E."/>
            <person name="Hubner S."/>
            <person name="Bellec A."/>
            <person name="Berard A."/>
            <person name="Berges H."/>
            <person name="Blanchet N."/>
            <person name="Boniface M.C."/>
            <person name="Brunel D."/>
            <person name="Catrice O."/>
            <person name="Chaidir N."/>
            <person name="Claudel C."/>
            <person name="Donnadieu C."/>
            <person name="Faraut T."/>
            <person name="Fievet G."/>
            <person name="Helmstetter N."/>
            <person name="King M."/>
            <person name="Knapp S.J."/>
            <person name="Lai Z."/>
            <person name="Le Paslier M.C."/>
            <person name="Lippi Y."/>
            <person name="Lorenzon L."/>
            <person name="Mandel J.R."/>
            <person name="Marage G."/>
            <person name="Marchand G."/>
            <person name="Marquand E."/>
            <person name="Bret-Mestries E."/>
            <person name="Morien E."/>
            <person name="Nambeesan S."/>
            <person name="Nguyen T."/>
            <person name="Pegot-Espagnet P."/>
            <person name="Pouilly N."/>
            <person name="Raftis F."/>
            <person name="Sallet E."/>
            <person name="Schiex T."/>
            <person name="Thomas J."/>
            <person name="Vandecasteele C."/>
            <person name="Vares D."/>
            <person name="Vear F."/>
            <person name="Vautrin S."/>
            <person name="Crespi M."/>
            <person name="Mangin B."/>
            <person name="Burke J.M."/>
            <person name="Salse J."/>
            <person name="Munos S."/>
            <person name="Vincourt P."/>
            <person name="Rieseberg L.H."/>
            <person name="Langlade N.B."/>
        </authorList>
    </citation>
    <scope>NUCLEOTIDE SEQUENCE [LARGE SCALE GENOMIC DNA]</scope>
    <source>
        <strain evidence="3">cv. SF193</strain>
    </source>
</reference>
<keyword evidence="1" id="KW-0812">Transmembrane</keyword>
<proteinExistence type="predicted"/>
<evidence type="ECO:0000313" key="2">
    <source>
        <dbReference type="EMBL" id="OTF98059.1"/>
    </source>
</evidence>
<dbReference type="AlphaFoldDB" id="A0A251SGW5"/>
<feature type="transmembrane region" description="Helical" evidence="1">
    <location>
        <begin position="61"/>
        <end position="83"/>
    </location>
</feature>
<dbReference type="InParanoid" id="A0A251SGW5"/>
<evidence type="ECO:0000256" key="1">
    <source>
        <dbReference type="SAM" id="Phobius"/>
    </source>
</evidence>
<dbReference type="EMBL" id="CM007903">
    <property type="protein sequence ID" value="OTF98059.1"/>
    <property type="molecule type" value="Genomic_DNA"/>
</dbReference>
<name>A0A251SGW5_HELAN</name>
<accession>A0A251SGW5</accession>
<dbReference type="Proteomes" id="UP000215914">
    <property type="component" value="Chromosome 14"/>
</dbReference>